<accession>A0A2S0PDG6</accession>
<gene>
    <name evidence="2" type="ORF">DAI18_15620</name>
</gene>
<dbReference type="InterPro" id="IPR000772">
    <property type="entry name" value="Ricin_B_lectin"/>
</dbReference>
<sequence length="155" mass="16535">MSTQQKIIQWQLNTSFAIGVPDQISGSPLVLSKISGGRNAIWDVDLAKNVILLTASGNTLAIDFANGQAGNQVPLVLSPYNGTPTPTQQWSFLIKGGYITSLANTSLVIDVKSRVATDGQPIWGYTFNGSPAQQWKAYDPFAALALIENEAAEPA</sequence>
<dbReference type="Pfam" id="PF14200">
    <property type="entry name" value="RicinB_lectin_2"/>
    <property type="match status" value="1"/>
</dbReference>
<name>A0A2S0PDG6_9NEIS</name>
<dbReference type="KEGG" id="maer:DAI18_15620"/>
<dbReference type="Gene3D" id="2.80.10.50">
    <property type="match status" value="2"/>
</dbReference>
<dbReference type="CDD" id="cd00161">
    <property type="entry name" value="beta-trefoil_Ricin-like"/>
    <property type="match status" value="1"/>
</dbReference>
<evidence type="ECO:0000259" key="1">
    <source>
        <dbReference type="Pfam" id="PF14200"/>
    </source>
</evidence>
<protein>
    <recommendedName>
        <fullName evidence="1">Ricin B lectin domain-containing protein</fullName>
    </recommendedName>
</protein>
<proteinExistence type="predicted"/>
<feature type="domain" description="Ricin B lectin" evidence="1">
    <location>
        <begin position="87"/>
        <end position="137"/>
    </location>
</feature>
<dbReference type="OrthoDB" id="9119589at2"/>
<reference evidence="2 3" key="1">
    <citation type="submission" date="2018-04" db="EMBL/GenBank/DDBJ databases">
        <title>Denitrifier Microvirgula.</title>
        <authorList>
            <person name="Anderson E."/>
            <person name="Jang J."/>
            <person name="Ishii S."/>
        </authorList>
    </citation>
    <scope>NUCLEOTIDE SEQUENCE [LARGE SCALE GENOMIC DNA]</scope>
    <source>
        <strain evidence="2 3">BE2.4</strain>
    </source>
</reference>
<dbReference type="Proteomes" id="UP000244173">
    <property type="component" value="Chromosome"/>
</dbReference>
<organism evidence="2 3">
    <name type="scientific">Microvirgula aerodenitrificans</name>
    <dbReference type="NCBI Taxonomy" id="57480"/>
    <lineage>
        <taxon>Bacteria</taxon>
        <taxon>Pseudomonadati</taxon>
        <taxon>Pseudomonadota</taxon>
        <taxon>Betaproteobacteria</taxon>
        <taxon>Neisseriales</taxon>
        <taxon>Aquaspirillaceae</taxon>
        <taxon>Microvirgula</taxon>
    </lineage>
</organism>
<dbReference type="SUPFAM" id="SSF50370">
    <property type="entry name" value="Ricin B-like lectins"/>
    <property type="match status" value="1"/>
</dbReference>
<dbReference type="EMBL" id="CP028519">
    <property type="protein sequence ID" value="AVY95307.1"/>
    <property type="molecule type" value="Genomic_DNA"/>
</dbReference>
<evidence type="ECO:0000313" key="2">
    <source>
        <dbReference type="EMBL" id="AVY95307.1"/>
    </source>
</evidence>
<dbReference type="InterPro" id="IPR035992">
    <property type="entry name" value="Ricin_B-like_lectins"/>
</dbReference>
<keyword evidence="3" id="KW-1185">Reference proteome</keyword>
<dbReference type="PROSITE" id="PS50231">
    <property type="entry name" value="RICIN_B_LECTIN"/>
    <property type="match status" value="1"/>
</dbReference>
<dbReference type="RefSeq" id="WP_051529015.1">
    <property type="nucleotide sequence ID" value="NZ_CP028519.1"/>
</dbReference>
<dbReference type="AlphaFoldDB" id="A0A2S0PDG6"/>
<evidence type="ECO:0000313" key="3">
    <source>
        <dbReference type="Proteomes" id="UP000244173"/>
    </source>
</evidence>